<dbReference type="Pfam" id="PF17039">
    <property type="entry name" value="Glyco_tran_10_N"/>
    <property type="match status" value="1"/>
</dbReference>
<keyword evidence="16" id="KW-1185">Reference proteome</keyword>
<keyword evidence="5 12" id="KW-0808">Transferase</keyword>
<evidence type="ECO:0000256" key="5">
    <source>
        <dbReference type="ARBA" id="ARBA00022679"/>
    </source>
</evidence>
<evidence type="ECO:0000259" key="13">
    <source>
        <dbReference type="Pfam" id="PF00852"/>
    </source>
</evidence>
<evidence type="ECO:0000256" key="6">
    <source>
        <dbReference type="ARBA" id="ARBA00022692"/>
    </source>
</evidence>
<dbReference type="EMBL" id="JAHLQT010003582">
    <property type="protein sequence ID" value="KAG7176267.1"/>
    <property type="molecule type" value="Genomic_DNA"/>
</dbReference>
<evidence type="ECO:0000313" key="16">
    <source>
        <dbReference type="Proteomes" id="UP000747542"/>
    </source>
</evidence>
<dbReference type="PANTHER" id="PTHR48438:SF1">
    <property type="entry name" value="ALPHA-(1,3)-FUCOSYLTRANSFERASE C-RELATED"/>
    <property type="match status" value="1"/>
</dbReference>
<feature type="non-terminal residue" evidence="15">
    <location>
        <position position="366"/>
    </location>
</feature>
<dbReference type="SUPFAM" id="SSF53756">
    <property type="entry name" value="UDP-Glycosyltransferase/glycogen phosphorylase"/>
    <property type="match status" value="1"/>
</dbReference>
<dbReference type="Proteomes" id="UP000747542">
    <property type="component" value="Unassembled WGS sequence"/>
</dbReference>
<evidence type="ECO:0000256" key="7">
    <source>
        <dbReference type="ARBA" id="ARBA00022968"/>
    </source>
</evidence>
<comment type="pathway">
    <text evidence="2">Protein modification; protein glycosylation.</text>
</comment>
<gene>
    <name evidence="15" type="primary">FucTC-L6</name>
    <name evidence="15" type="ORF">Hamer_G009046</name>
</gene>
<keyword evidence="4 12" id="KW-0328">Glycosyltransferase</keyword>
<feature type="domain" description="Fucosyltransferase C-terminal" evidence="13">
    <location>
        <begin position="151"/>
        <end position="331"/>
    </location>
</feature>
<dbReference type="GO" id="GO:0032580">
    <property type="term" value="C:Golgi cisterna membrane"/>
    <property type="evidence" value="ECO:0007669"/>
    <property type="project" value="UniProtKB-SubCell"/>
</dbReference>
<dbReference type="GO" id="GO:0008417">
    <property type="term" value="F:fucosyltransferase activity"/>
    <property type="evidence" value="ECO:0007669"/>
    <property type="project" value="InterPro"/>
</dbReference>
<evidence type="ECO:0000256" key="8">
    <source>
        <dbReference type="ARBA" id="ARBA00022989"/>
    </source>
</evidence>
<reference evidence="15" key="1">
    <citation type="journal article" date="2021" name="Sci. Adv.">
        <title>The American lobster genome reveals insights on longevity, neural, and immune adaptations.</title>
        <authorList>
            <person name="Polinski J.M."/>
            <person name="Zimin A.V."/>
            <person name="Clark K.F."/>
            <person name="Kohn A.B."/>
            <person name="Sadowski N."/>
            <person name="Timp W."/>
            <person name="Ptitsyn A."/>
            <person name="Khanna P."/>
            <person name="Romanova D.Y."/>
            <person name="Williams P."/>
            <person name="Greenwood S.J."/>
            <person name="Moroz L.L."/>
            <person name="Walt D.R."/>
            <person name="Bodnar A.G."/>
        </authorList>
    </citation>
    <scope>NUCLEOTIDE SEQUENCE</scope>
    <source>
        <strain evidence="15">GMGI-L3</strain>
    </source>
</reference>
<evidence type="ECO:0000256" key="1">
    <source>
        <dbReference type="ARBA" id="ARBA00004447"/>
    </source>
</evidence>
<sequence length="366" mass="42605">FRSGEVPTFLLWSEPFDEKFWDSQLTHIKKGLCPKPCNFTFNVSQVARVDAVVVYLRGVRSKQRVLEQLAPRDPTQPWIITTFEAPPRANSIHHTDYRSLNGVFNRTMLYRRDSDVMVPHGFIVRRDEAELLPASWRIPPLPHPGDWHARKPIVAFISNCKAKSGRLEYVHALQKHIPVDVYGRCGTLKCGESMYVKHQYDPTKYNCFRKAGETYLFFLAFENSLCTDYVTEKLYNFLFYPMVPIVFGSANYSALLPPNSYLDARQYAPKQLAAKLEFLANNPEEYQKYLAWRDYYQPSTVGGERTLCHLCVRLHDPKFYEHQVIEDFYDWFMSRSEPIDGHGRCQVTTGSLQQRQLKAIVNREVL</sequence>
<evidence type="ECO:0000256" key="10">
    <source>
        <dbReference type="ARBA" id="ARBA00023136"/>
    </source>
</evidence>
<dbReference type="EC" id="2.4.1.-" evidence="12"/>
<evidence type="ECO:0000259" key="14">
    <source>
        <dbReference type="Pfam" id="PF17039"/>
    </source>
</evidence>
<dbReference type="UniPathway" id="UPA00378"/>
<keyword evidence="11" id="KW-0325">Glycoprotein</keyword>
<keyword evidence="9 12" id="KW-0333">Golgi apparatus</keyword>
<organism evidence="15 16">
    <name type="scientific">Homarus americanus</name>
    <name type="common">American lobster</name>
    <dbReference type="NCBI Taxonomy" id="6706"/>
    <lineage>
        <taxon>Eukaryota</taxon>
        <taxon>Metazoa</taxon>
        <taxon>Ecdysozoa</taxon>
        <taxon>Arthropoda</taxon>
        <taxon>Crustacea</taxon>
        <taxon>Multicrustacea</taxon>
        <taxon>Malacostraca</taxon>
        <taxon>Eumalacostraca</taxon>
        <taxon>Eucarida</taxon>
        <taxon>Decapoda</taxon>
        <taxon>Pleocyemata</taxon>
        <taxon>Astacidea</taxon>
        <taxon>Nephropoidea</taxon>
        <taxon>Nephropidae</taxon>
        <taxon>Homarus</taxon>
    </lineage>
</organism>
<evidence type="ECO:0000256" key="11">
    <source>
        <dbReference type="ARBA" id="ARBA00023180"/>
    </source>
</evidence>
<protein>
    <recommendedName>
        <fullName evidence="12">Fucosyltransferase</fullName>
        <ecNumber evidence="12">2.4.1.-</ecNumber>
    </recommendedName>
</protein>
<dbReference type="PANTHER" id="PTHR48438">
    <property type="entry name" value="ALPHA-(1,3)-FUCOSYLTRANSFERASE C-RELATED"/>
    <property type="match status" value="1"/>
</dbReference>
<dbReference type="InterPro" id="IPR001503">
    <property type="entry name" value="Glyco_trans_10"/>
</dbReference>
<evidence type="ECO:0000256" key="9">
    <source>
        <dbReference type="ARBA" id="ARBA00023034"/>
    </source>
</evidence>
<evidence type="ECO:0000256" key="4">
    <source>
        <dbReference type="ARBA" id="ARBA00022676"/>
    </source>
</evidence>
<dbReference type="InterPro" id="IPR031481">
    <property type="entry name" value="Glyco_tran_10_N"/>
</dbReference>
<evidence type="ECO:0000313" key="15">
    <source>
        <dbReference type="EMBL" id="KAG7176267.1"/>
    </source>
</evidence>
<proteinExistence type="inferred from homology"/>
<dbReference type="InterPro" id="IPR055270">
    <property type="entry name" value="Glyco_tran_10_C"/>
</dbReference>
<comment type="subcellular location">
    <subcellularLocation>
        <location evidence="1 12">Golgi apparatus</location>
        <location evidence="1 12">Golgi stack membrane</location>
        <topology evidence="1 12">Single-pass type II membrane protein</topology>
    </subcellularLocation>
</comment>
<keyword evidence="10" id="KW-0472">Membrane</keyword>
<comment type="similarity">
    <text evidence="3 12">Belongs to the glycosyltransferase 10 family.</text>
</comment>
<accession>A0A8J5TPE6</accession>
<comment type="caution">
    <text evidence="15">The sequence shown here is derived from an EMBL/GenBank/DDBJ whole genome shotgun (WGS) entry which is preliminary data.</text>
</comment>
<evidence type="ECO:0000256" key="3">
    <source>
        <dbReference type="ARBA" id="ARBA00008919"/>
    </source>
</evidence>
<dbReference type="InterPro" id="IPR038577">
    <property type="entry name" value="GT10-like_C_sf"/>
</dbReference>
<dbReference type="Pfam" id="PF00852">
    <property type="entry name" value="Glyco_transf_10"/>
    <property type="match status" value="1"/>
</dbReference>
<name>A0A8J5TPE6_HOMAM</name>
<dbReference type="Gene3D" id="3.40.50.11660">
    <property type="entry name" value="Glycosyl transferase family 10, C-terminal domain"/>
    <property type="match status" value="1"/>
</dbReference>
<evidence type="ECO:0000256" key="12">
    <source>
        <dbReference type="RuleBase" id="RU003832"/>
    </source>
</evidence>
<keyword evidence="8" id="KW-1133">Transmembrane helix</keyword>
<dbReference type="AlphaFoldDB" id="A0A8J5TPE6"/>
<feature type="domain" description="Fucosyltransferase N-terminal" evidence="14">
    <location>
        <begin position="7"/>
        <end position="121"/>
    </location>
</feature>
<keyword evidence="6 12" id="KW-0812">Transmembrane</keyword>
<keyword evidence="7" id="KW-0735">Signal-anchor</keyword>
<evidence type="ECO:0000256" key="2">
    <source>
        <dbReference type="ARBA" id="ARBA00004922"/>
    </source>
</evidence>
<dbReference type="FunFam" id="3.40.50.11660:FF:000002">
    <property type="entry name" value="Alpha-(1,3)-fucosyltransferase"/>
    <property type="match status" value="1"/>
</dbReference>